<evidence type="ECO:0000313" key="8">
    <source>
        <dbReference type="Proteomes" id="UP000176609"/>
    </source>
</evidence>
<protein>
    <recommendedName>
        <fullName evidence="9">Acetolactate synthase</fullName>
    </recommendedName>
</protein>
<dbReference type="SUPFAM" id="SSF52467">
    <property type="entry name" value="DHS-like NAD/FAD-binding domain"/>
    <property type="match status" value="1"/>
</dbReference>
<evidence type="ECO:0008006" key="9">
    <source>
        <dbReference type="Google" id="ProtNLM"/>
    </source>
</evidence>
<evidence type="ECO:0000259" key="6">
    <source>
        <dbReference type="Pfam" id="PF02776"/>
    </source>
</evidence>
<dbReference type="GO" id="GO:0009099">
    <property type="term" value="P:L-valine biosynthetic process"/>
    <property type="evidence" value="ECO:0007669"/>
    <property type="project" value="TreeGrafter"/>
</dbReference>
<dbReference type="CDD" id="cd07035">
    <property type="entry name" value="TPP_PYR_POX_like"/>
    <property type="match status" value="1"/>
</dbReference>
<comment type="similarity">
    <text evidence="1 3">Belongs to the TPP enzyme family.</text>
</comment>
<dbReference type="InterPro" id="IPR012001">
    <property type="entry name" value="Thiamin_PyroP_enz_TPP-bd_dom"/>
</dbReference>
<dbReference type="InterPro" id="IPR012000">
    <property type="entry name" value="Thiamin_PyroP_enz_cen_dom"/>
</dbReference>
<dbReference type="Gene3D" id="3.40.50.970">
    <property type="match status" value="2"/>
</dbReference>
<dbReference type="Pfam" id="PF02775">
    <property type="entry name" value="TPP_enzyme_C"/>
    <property type="match status" value="1"/>
</dbReference>
<evidence type="ECO:0000259" key="4">
    <source>
        <dbReference type="Pfam" id="PF00205"/>
    </source>
</evidence>
<proteinExistence type="inferred from homology"/>
<reference evidence="7 8" key="1">
    <citation type="journal article" date="2016" name="Nat. Commun.">
        <title>Thousands of microbial genomes shed light on interconnected biogeochemical processes in an aquifer system.</title>
        <authorList>
            <person name="Anantharaman K."/>
            <person name="Brown C.T."/>
            <person name="Hug L.A."/>
            <person name="Sharon I."/>
            <person name="Castelle C.J."/>
            <person name="Probst A.J."/>
            <person name="Thomas B.C."/>
            <person name="Singh A."/>
            <person name="Wilkins M.J."/>
            <person name="Karaoz U."/>
            <person name="Brodie E.L."/>
            <person name="Williams K.H."/>
            <person name="Hubbard S.S."/>
            <person name="Banfield J.F."/>
        </authorList>
    </citation>
    <scope>NUCLEOTIDE SEQUENCE [LARGE SCALE GENOMIC DNA]</scope>
</reference>
<dbReference type="GO" id="GO:0050660">
    <property type="term" value="F:flavin adenine dinucleotide binding"/>
    <property type="evidence" value="ECO:0007669"/>
    <property type="project" value="TreeGrafter"/>
</dbReference>
<comment type="caution">
    <text evidence="7">The sequence shown here is derived from an EMBL/GenBank/DDBJ whole genome shotgun (WGS) entry which is preliminary data.</text>
</comment>
<dbReference type="GO" id="GO:0009097">
    <property type="term" value="P:isoleucine biosynthetic process"/>
    <property type="evidence" value="ECO:0007669"/>
    <property type="project" value="TreeGrafter"/>
</dbReference>
<dbReference type="GO" id="GO:0005948">
    <property type="term" value="C:acetolactate synthase complex"/>
    <property type="evidence" value="ECO:0007669"/>
    <property type="project" value="TreeGrafter"/>
</dbReference>
<keyword evidence="2 3" id="KW-0786">Thiamine pyrophosphate</keyword>
<evidence type="ECO:0000313" key="7">
    <source>
        <dbReference type="EMBL" id="OGG27113.1"/>
    </source>
</evidence>
<organism evidence="7 8">
    <name type="scientific">Candidatus Gottesmanbacteria bacterium RIFCSPLOWO2_01_FULL_39_12b</name>
    <dbReference type="NCBI Taxonomy" id="1798388"/>
    <lineage>
        <taxon>Bacteria</taxon>
        <taxon>Candidatus Gottesmaniibacteriota</taxon>
    </lineage>
</organism>
<dbReference type="InterPro" id="IPR029035">
    <property type="entry name" value="DHS-like_NAD/FAD-binding_dom"/>
</dbReference>
<dbReference type="InterPro" id="IPR029061">
    <property type="entry name" value="THDP-binding"/>
</dbReference>
<evidence type="ECO:0000256" key="3">
    <source>
        <dbReference type="RuleBase" id="RU362132"/>
    </source>
</evidence>
<dbReference type="GO" id="GO:0003984">
    <property type="term" value="F:acetolactate synthase activity"/>
    <property type="evidence" value="ECO:0007669"/>
    <property type="project" value="TreeGrafter"/>
</dbReference>
<dbReference type="GO" id="GO:0030976">
    <property type="term" value="F:thiamine pyrophosphate binding"/>
    <property type="evidence" value="ECO:0007669"/>
    <property type="project" value="InterPro"/>
</dbReference>
<dbReference type="Pfam" id="PF02776">
    <property type="entry name" value="TPP_enzyme_N"/>
    <property type="match status" value="1"/>
</dbReference>
<feature type="domain" description="Thiamine pyrophosphate enzyme N-terminal TPP-binding" evidence="6">
    <location>
        <begin position="4"/>
        <end position="117"/>
    </location>
</feature>
<dbReference type="FunFam" id="3.40.50.970:FF:000007">
    <property type="entry name" value="Acetolactate synthase"/>
    <property type="match status" value="1"/>
</dbReference>
<dbReference type="Pfam" id="PF00205">
    <property type="entry name" value="TPP_enzyme_M"/>
    <property type="match status" value="1"/>
</dbReference>
<dbReference type="PANTHER" id="PTHR18968:SF142">
    <property type="entry name" value="ACETOLACTATE SYNTHASE"/>
    <property type="match status" value="1"/>
</dbReference>
<evidence type="ECO:0000256" key="2">
    <source>
        <dbReference type="ARBA" id="ARBA00023052"/>
    </source>
</evidence>
<dbReference type="InterPro" id="IPR011766">
    <property type="entry name" value="TPP_enzyme_TPP-bd"/>
</dbReference>
<dbReference type="GO" id="GO:0000287">
    <property type="term" value="F:magnesium ion binding"/>
    <property type="evidence" value="ECO:0007669"/>
    <property type="project" value="InterPro"/>
</dbReference>
<dbReference type="EMBL" id="MFJR01000007">
    <property type="protein sequence ID" value="OGG27113.1"/>
    <property type="molecule type" value="Genomic_DNA"/>
</dbReference>
<feature type="domain" description="Thiamine pyrophosphate enzyme TPP-binding" evidence="5">
    <location>
        <begin position="414"/>
        <end position="558"/>
    </location>
</feature>
<name>A0A1F6ARJ5_9BACT</name>
<dbReference type="SUPFAM" id="SSF52518">
    <property type="entry name" value="Thiamin diphosphate-binding fold (THDP-binding)"/>
    <property type="match status" value="2"/>
</dbReference>
<dbReference type="InterPro" id="IPR045229">
    <property type="entry name" value="TPP_enz"/>
</dbReference>
<evidence type="ECO:0000256" key="1">
    <source>
        <dbReference type="ARBA" id="ARBA00007812"/>
    </source>
</evidence>
<evidence type="ECO:0000259" key="5">
    <source>
        <dbReference type="Pfam" id="PF02775"/>
    </source>
</evidence>
<dbReference type="PANTHER" id="PTHR18968">
    <property type="entry name" value="THIAMINE PYROPHOSPHATE ENZYMES"/>
    <property type="match status" value="1"/>
</dbReference>
<sequence>MQQKLSDFVVQFIEELGVKHIFLVSGGGNIHLIDSVGKSKKFDYVCNHHEQASATSAESYARVTGNIGVCLTTTGPGGTNAITGVLGAWQDSIPILVISGQVKRELLSWKVDKNLRQLGDQEVNIVEMVKSITKYSVTVMEASDIRYHLEKAVYLARSGRPGPVWLDIPLDIQGSFIDPASLRGFGPKELTPSYQTNKQKIKELVKVVVQRLEKAERPVLYAGHGIRLSGAEKEFLEFVNKLKIPVLLSYAGYDLLPNEHPYYFGRAHAFGQRAANFIIQNSDLLISVGARFDVRTIGFTYKAFARAAYKVMVDIDRGELEKPILSPDFPINCDAKEFILEMINQLKQKPFKKNISDWLNYGRSLNKKYPVVLPQYWQERKYVNPYCFIETIGKYLKPDEIIVLSDGVGPLNCMYQAFVVKKGQRIILNNGCAQMGYGLPAAVGAAFAAGKKKRIVCFEGDGSLQLNIHELQVMKHHNLSIKLFIYSNDGYLSIRNTQNNLFEKRHVAVDSHSGVSSPDFVKVAKAYGFPAERIYNHKDMEEKIQKVLNFPGPIVCDINAVRELMLRPKLMAKKLPNGQFVSPPLEDMGPFLPRDEFKQNMLIPIWE</sequence>
<dbReference type="AlphaFoldDB" id="A0A1F6ARJ5"/>
<dbReference type="Proteomes" id="UP000176609">
    <property type="component" value="Unassembled WGS sequence"/>
</dbReference>
<gene>
    <name evidence="7" type="ORF">A2960_00885</name>
</gene>
<accession>A0A1F6ARJ5</accession>
<dbReference type="CDD" id="cd00568">
    <property type="entry name" value="TPP_enzymes"/>
    <property type="match status" value="1"/>
</dbReference>
<feature type="domain" description="Thiamine pyrophosphate enzyme central" evidence="4">
    <location>
        <begin position="206"/>
        <end position="339"/>
    </location>
</feature>
<dbReference type="Gene3D" id="3.40.50.1220">
    <property type="entry name" value="TPP-binding domain"/>
    <property type="match status" value="1"/>
</dbReference>